<dbReference type="SUPFAM" id="SSF46458">
    <property type="entry name" value="Globin-like"/>
    <property type="match status" value="1"/>
</dbReference>
<dbReference type="GO" id="GO:0020037">
    <property type="term" value="F:heme binding"/>
    <property type="evidence" value="ECO:0007669"/>
    <property type="project" value="InterPro"/>
</dbReference>
<reference evidence="5 6" key="1">
    <citation type="submission" date="2019-07" db="EMBL/GenBank/DDBJ databases">
        <authorList>
            <person name="Huq M.A."/>
        </authorList>
    </citation>
    <scope>NUCLEOTIDE SEQUENCE [LARGE SCALE GENOMIC DNA]</scope>
    <source>
        <strain evidence="5 6">MAH-3</strain>
    </source>
</reference>
<proteinExistence type="predicted"/>
<keyword evidence="3" id="KW-0479">Metal-binding</keyword>
<protein>
    <submittedName>
        <fullName evidence="5">Group III truncated hemoglobin</fullName>
    </submittedName>
</protein>
<evidence type="ECO:0000256" key="2">
    <source>
        <dbReference type="ARBA" id="ARBA00022617"/>
    </source>
</evidence>
<evidence type="ECO:0000256" key="3">
    <source>
        <dbReference type="ARBA" id="ARBA00022723"/>
    </source>
</evidence>
<dbReference type="GO" id="GO:0019825">
    <property type="term" value="F:oxygen binding"/>
    <property type="evidence" value="ECO:0007669"/>
    <property type="project" value="InterPro"/>
</dbReference>
<name>A0A556MGH6_9FLAO</name>
<keyword evidence="4" id="KW-0408">Iron</keyword>
<dbReference type="RefSeq" id="WP_144334720.1">
    <property type="nucleotide sequence ID" value="NZ_VLPL01000014.1"/>
</dbReference>
<dbReference type="InterPro" id="IPR001486">
    <property type="entry name" value="Hemoglobin_trunc"/>
</dbReference>
<dbReference type="GO" id="GO:0046872">
    <property type="term" value="F:metal ion binding"/>
    <property type="evidence" value="ECO:0007669"/>
    <property type="project" value="UniProtKB-KW"/>
</dbReference>
<dbReference type="EMBL" id="VLPL01000014">
    <property type="protein sequence ID" value="TSJ38959.1"/>
    <property type="molecule type" value="Genomic_DNA"/>
</dbReference>
<keyword evidence="6" id="KW-1185">Reference proteome</keyword>
<dbReference type="InterPro" id="IPR009050">
    <property type="entry name" value="Globin-like_sf"/>
</dbReference>
<evidence type="ECO:0000313" key="6">
    <source>
        <dbReference type="Proteomes" id="UP000316008"/>
    </source>
</evidence>
<evidence type="ECO:0000256" key="1">
    <source>
        <dbReference type="ARBA" id="ARBA00022448"/>
    </source>
</evidence>
<dbReference type="Pfam" id="PF01152">
    <property type="entry name" value="Bac_globin"/>
    <property type="match status" value="1"/>
</dbReference>
<sequence length="131" mass="15739">MALKNDIKNINDIKLMVDTFYGKIRKDEKLKDIFNNKIEDRWTAHLEKMYRFWQTVLLNEHTYFGSPFLPHAKLPVDATHFEQWLHIFNETVDSLFEGEKATRAKWQGQRMAEMFHSKIEYYRNNSATPLI</sequence>
<dbReference type="Proteomes" id="UP000316008">
    <property type="component" value="Unassembled WGS sequence"/>
</dbReference>
<dbReference type="Gene3D" id="1.10.490.10">
    <property type="entry name" value="Globins"/>
    <property type="match status" value="1"/>
</dbReference>
<gene>
    <name evidence="5" type="ORF">FO442_18565</name>
</gene>
<keyword evidence="2" id="KW-0349">Heme</keyword>
<evidence type="ECO:0000256" key="4">
    <source>
        <dbReference type="ARBA" id="ARBA00023004"/>
    </source>
</evidence>
<organism evidence="5 6">
    <name type="scientific">Fluviicola chungangensis</name>
    <dbReference type="NCBI Taxonomy" id="2597671"/>
    <lineage>
        <taxon>Bacteria</taxon>
        <taxon>Pseudomonadati</taxon>
        <taxon>Bacteroidota</taxon>
        <taxon>Flavobacteriia</taxon>
        <taxon>Flavobacteriales</taxon>
        <taxon>Crocinitomicaceae</taxon>
        <taxon>Fluviicola</taxon>
    </lineage>
</organism>
<dbReference type="OrthoDB" id="25954at2"/>
<dbReference type="AlphaFoldDB" id="A0A556MGH6"/>
<accession>A0A556MGH6</accession>
<dbReference type="InterPro" id="IPR012292">
    <property type="entry name" value="Globin/Proto"/>
</dbReference>
<comment type="caution">
    <text evidence="5">The sequence shown here is derived from an EMBL/GenBank/DDBJ whole genome shotgun (WGS) entry which is preliminary data.</text>
</comment>
<dbReference type="CDD" id="cd08916">
    <property type="entry name" value="TrHb3_P"/>
    <property type="match status" value="1"/>
</dbReference>
<evidence type="ECO:0000313" key="5">
    <source>
        <dbReference type="EMBL" id="TSJ38959.1"/>
    </source>
</evidence>
<keyword evidence="1" id="KW-0813">Transport</keyword>